<evidence type="ECO:0000259" key="7">
    <source>
        <dbReference type="SMART" id="SM00916"/>
    </source>
</evidence>
<dbReference type="Pfam" id="PF05047">
    <property type="entry name" value="L51_S25_CI-B8"/>
    <property type="match status" value="1"/>
</dbReference>
<evidence type="ECO:0000256" key="4">
    <source>
        <dbReference type="ARBA" id="ARBA00023128"/>
    </source>
</evidence>
<dbReference type="KEGG" id="pno:SNOG_15993"/>
<dbReference type="eggNOG" id="KOG3445">
    <property type="taxonomic scope" value="Eukaryota"/>
</dbReference>
<feature type="domain" description="Ribosomal protein/NADH dehydrogenase" evidence="7">
    <location>
        <begin position="34"/>
        <end position="107"/>
    </location>
</feature>
<evidence type="ECO:0000313" key="8">
    <source>
        <dbReference type="EMBL" id="EAT76572.2"/>
    </source>
</evidence>
<dbReference type="EMBL" id="CH445366">
    <property type="protein sequence ID" value="EAT76572.2"/>
    <property type="molecule type" value="Genomic_DNA"/>
</dbReference>
<proteinExistence type="inferred from homology"/>
<dbReference type="InterPro" id="IPR036249">
    <property type="entry name" value="Thioredoxin-like_sf"/>
</dbReference>
<reference evidence="9" key="1">
    <citation type="journal article" date="2007" name="Plant Cell">
        <title>Dothideomycete-plant interactions illuminated by genome sequencing and EST analysis of the wheat pathogen Stagonospora nodorum.</title>
        <authorList>
            <person name="Hane J.K."/>
            <person name="Lowe R.G."/>
            <person name="Solomon P.S."/>
            <person name="Tan K.C."/>
            <person name="Schoch C.L."/>
            <person name="Spatafora J.W."/>
            <person name="Crous P.W."/>
            <person name="Kodira C."/>
            <person name="Birren B.W."/>
            <person name="Galagan J.E."/>
            <person name="Torriani S.F."/>
            <person name="McDonald B.A."/>
            <person name="Oliver R.P."/>
        </authorList>
    </citation>
    <scope>NUCLEOTIDE SEQUENCE [LARGE SCALE GENOMIC DNA]</scope>
    <source>
        <strain evidence="9">SN15 / ATCC MYA-4574 / FGSC 10173</strain>
    </source>
</reference>
<protein>
    <recommendedName>
        <fullName evidence="6">Large ribosomal subunit protein mL43</fullName>
    </recommendedName>
</protein>
<gene>
    <name evidence="8" type="ORF">SNOG_15993</name>
</gene>
<dbReference type="GO" id="GO:0032543">
    <property type="term" value="P:mitochondrial translation"/>
    <property type="evidence" value="ECO:0007669"/>
    <property type="project" value="InterPro"/>
</dbReference>
<dbReference type="SUPFAM" id="SSF52833">
    <property type="entry name" value="Thioredoxin-like"/>
    <property type="match status" value="1"/>
</dbReference>
<dbReference type="SMART" id="SM00916">
    <property type="entry name" value="L51_S25_CI-B8"/>
    <property type="match status" value="1"/>
</dbReference>
<dbReference type="Proteomes" id="UP000001055">
    <property type="component" value="Unassembled WGS sequence"/>
</dbReference>
<dbReference type="Gene3D" id="3.40.30.10">
    <property type="entry name" value="Glutaredoxin"/>
    <property type="match status" value="1"/>
</dbReference>
<dbReference type="FunFam" id="3.40.30.10:FF:000173">
    <property type="entry name" value="Mitochondrial 54S ribosomal protein"/>
    <property type="match status" value="1"/>
</dbReference>
<evidence type="ECO:0000256" key="5">
    <source>
        <dbReference type="ARBA" id="ARBA00023274"/>
    </source>
</evidence>
<dbReference type="PANTHER" id="PTHR21396:SF2">
    <property type="entry name" value="LARGE RIBOSOMAL SUBUNIT PROTEIN ML43"/>
    <property type="match status" value="1"/>
</dbReference>
<dbReference type="VEuPathDB" id="FungiDB:JI435_159930"/>
<dbReference type="InterPro" id="IPR039927">
    <property type="entry name" value="Ribosomal_mL43"/>
</dbReference>
<dbReference type="FunCoup" id="Q0TWR9">
    <property type="interactions" value="303"/>
</dbReference>
<name>Q0TWR9_PHANO</name>
<dbReference type="GO" id="GO:0003735">
    <property type="term" value="F:structural constituent of ribosome"/>
    <property type="evidence" value="ECO:0000318"/>
    <property type="project" value="GO_Central"/>
</dbReference>
<comment type="subcellular location">
    <subcellularLocation>
        <location evidence="1">Mitochondrion</location>
    </subcellularLocation>
</comment>
<dbReference type="GeneID" id="5983054"/>
<dbReference type="InParanoid" id="Q0TWR9"/>
<accession>Q0TWR9</accession>
<evidence type="ECO:0000256" key="1">
    <source>
        <dbReference type="ARBA" id="ARBA00004173"/>
    </source>
</evidence>
<comment type="similarity">
    <text evidence="2">Belongs to the mitochondrion-specific ribosomal protein mL43 family.</text>
</comment>
<sequence>MSYWYPSSTNANNAQNGVGSFILPCKALSFHYCNWWGSSRGMNAFIKSSLPAFARSSPQIEITVSPRPRKHPVIIAHYINGTQRAICVKNLQNDGVREKAEILRNSTGEKNRKTGKPVTSINESVRGIWDPFHGAKVQI</sequence>
<dbReference type="AlphaFoldDB" id="Q0TWR9"/>
<keyword evidence="5" id="KW-0687">Ribonucleoprotein</keyword>
<dbReference type="InterPro" id="IPR007741">
    <property type="entry name" value="Ribosomal_mL43/mS25/NADH_DH"/>
</dbReference>
<dbReference type="GO" id="GO:0005762">
    <property type="term" value="C:mitochondrial large ribosomal subunit"/>
    <property type="evidence" value="ECO:0000318"/>
    <property type="project" value="GO_Central"/>
</dbReference>
<evidence type="ECO:0000256" key="3">
    <source>
        <dbReference type="ARBA" id="ARBA00022980"/>
    </source>
</evidence>
<keyword evidence="3" id="KW-0689">Ribosomal protein</keyword>
<dbReference type="RefSeq" id="XP_001806124.1">
    <property type="nucleotide sequence ID" value="XM_001806072.1"/>
</dbReference>
<dbReference type="PANTHER" id="PTHR21396">
    <property type="entry name" value="39S RIBOSOMAL PROTEIN L43"/>
    <property type="match status" value="1"/>
</dbReference>
<organism evidence="8 9">
    <name type="scientific">Phaeosphaeria nodorum (strain SN15 / ATCC MYA-4574 / FGSC 10173)</name>
    <name type="common">Glume blotch fungus</name>
    <name type="synonym">Parastagonospora nodorum</name>
    <dbReference type="NCBI Taxonomy" id="321614"/>
    <lineage>
        <taxon>Eukaryota</taxon>
        <taxon>Fungi</taxon>
        <taxon>Dikarya</taxon>
        <taxon>Ascomycota</taxon>
        <taxon>Pezizomycotina</taxon>
        <taxon>Dothideomycetes</taxon>
        <taxon>Pleosporomycetidae</taxon>
        <taxon>Pleosporales</taxon>
        <taxon>Pleosporineae</taxon>
        <taxon>Phaeosphaeriaceae</taxon>
        <taxon>Parastagonospora</taxon>
    </lineage>
</organism>
<keyword evidence="4" id="KW-0496">Mitochondrion</keyword>
<evidence type="ECO:0000313" key="9">
    <source>
        <dbReference type="Proteomes" id="UP000001055"/>
    </source>
</evidence>
<evidence type="ECO:0000256" key="6">
    <source>
        <dbReference type="ARBA" id="ARBA00035188"/>
    </source>
</evidence>
<evidence type="ECO:0000256" key="2">
    <source>
        <dbReference type="ARBA" id="ARBA00006073"/>
    </source>
</evidence>
<dbReference type="STRING" id="321614.Q0TWR9"/>
<dbReference type="HOGENOM" id="CLU_117700_1_1_1"/>